<keyword evidence="3" id="KW-0735">Signal-anchor</keyword>
<sequence length="177" mass="20079">MDKKRKRSIIRGVILAVLVIAIGFTVYSSFTKDKVELLTEGDTAPDFELVGLDGKKHRLSDYRGEGVMLNFWGTWCEPCKREMPAMDRQYDVFKDQGVNLLTINIAQSEFEVQNFLNNLGVDFPTVIDKTRDVMTAYNVIDLPASIFIDPNGKVVKIKTGEMKEADIISHMEMIKPE</sequence>
<dbReference type="SUPFAM" id="SSF52833">
    <property type="entry name" value="Thioredoxin-like"/>
    <property type="match status" value="1"/>
</dbReference>
<dbReference type="OrthoDB" id="25753at2"/>
<evidence type="ECO:0000256" key="1">
    <source>
        <dbReference type="ARBA" id="ARBA00004196"/>
    </source>
</evidence>
<dbReference type="Pfam" id="PF00578">
    <property type="entry name" value="AhpC-TSA"/>
    <property type="match status" value="1"/>
</dbReference>
<comment type="subcellular location">
    <subcellularLocation>
        <location evidence="1">Cell envelope</location>
    </subcellularLocation>
</comment>
<accession>A0A285UCT5</accession>
<keyword evidence="6" id="KW-0812">Transmembrane</keyword>
<evidence type="ECO:0000256" key="3">
    <source>
        <dbReference type="ARBA" id="ARBA00022968"/>
    </source>
</evidence>
<dbReference type="RefSeq" id="WP_097149032.1">
    <property type="nucleotide sequence ID" value="NZ_OBQC01000004.1"/>
</dbReference>
<name>A0A285UCT5_9BACL</name>
<dbReference type="NCBIfam" id="NF002854">
    <property type="entry name" value="PRK03147.1"/>
    <property type="match status" value="1"/>
</dbReference>
<dbReference type="GO" id="GO:0016209">
    <property type="term" value="F:antioxidant activity"/>
    <property type="evidence" value="ECO:0007669"/>
    <property type="project" value="InterPro"/>
</dbReference>
<dbReference type="GO" id="GO:0016491">
    <property type="term" value="F:oxidoreductase activity"/>
    <property type="evidence" value="ECO:0007669"/>
    <property type="project" value="InterPro"/>
</dbReference>
<dbReference type="PROSITE" id="PS00194">
    <property type="entry name" value="THIOREDOXIN_1"/>
    <property type="match status" value="1"/>
</dbReference>
<dbReference type="InterPro" id="IPR000866">
    <property type="entry name" value="AhpC/TSA"/>
</dbReference>
<evidence type="ECO:0000256" key="4">
    <source>
        <dbReference type="ARBA" id="ARBA00023157"/>
    </source>
</evidence>
<dbReference type="PROSITE" id="PS51352">
    <property type="entry name" value="THIOREDOXIN_2"/>
    <property type="match status" value="1"/>
</dbReference>
<keyword evidence="2" id="KW-0201">Cytochrome c-type biogenesis</keyword>
<dbReference type="EMBL" id="OBQC01000004">
    <property type="protein sequence ID" value="SOC38121.1"/>
    <property type="molecule type" value="Genomic_DNA"/>
</dbReference>
<evidence type="ECO:0000259" key="7">
    <source>
        <dbReference type="PROSITE" id="PS51352"/>
    </source>
</evidence>
<keyword evidence="4" id="KW-1015">Disulfide bond</keyword>
<feature type="transmembrane region" description="Helical" evidence="6">
    <location>
        <begin position="12"/>
        <end position="30"/>
    </location>
</feature>
<keyword evidence="6" id="KW-0472">Membrane</keyword>
<proteinExistence type="predicted"/>
<dbReference type="CDD" id="cd02966">
    <property type="entry name" value="TlpA_like_family"/>
    <property type="match status" value="1"/>
</dbReference>
<gene>
    <name evidence="8" type="ORF">SAMN05877842_10426</name>
</gene>
<evidence type="ECO:0000313" key="8">
    <source>
        <dbReference type="EMBL" id="SOC38121.1"/>
    </source>
</evidence>
<dbReference type="Gene3D" id="3.40.30.10">
    <property type="entry name" value="Glutaredoxin"/>
    <property type="match status" value="1"/>
</dbReference>
<evidence type="ECO:0000256" key="6">
    <source>
        <dbReference type="SAM" id="Phobius"/>
    </source>
</evidence>
<dbReference type="PANTHER" id="PTHR42852">
    <property type="entry name" value="THIOL:DISULFIDE INTERCHANGE PROTEIN DSBE"/>
    <property type="match status" value="1"/>
</dbReference>
<dbReference type="GO" id="GO:0017004">
    <property type="term" value="P:cytochrome complex assembly"/>
    <property type="evidence" value="ECO:0007669"/>
    <property type="project" value="UniProtKB-KW"/>
</dbReference>
<protein>
    <submittedName>
        <fullName evidence="8">Peroxiredoxin</fullName>
    </submittedName>
</protein>
<dbReference type="InterPro" id="IPR017937">
    <property type="entry name" value="Thioredoxin_CS"/>
</dbReference>
<evidence type="ECO:0000256" key="2">
    <source>
        <dbReference type="ARBA" id="ARBA00022748"/>
    </source>
</evidence>
<dbReference type="InterPro" id="IPR036249">
    <property type="entry name" value="Thioredoxin-like_sf"/>
</dbReference>
<keyword evidence="9" id="KW-1185">Reference proteome</keyword>
<dbReference type="InterPro" id="IPR050553">
    <property type="entry name" value="Thioredoxin_ResA/DsbE_sf"/>
</dbReference>
<dbReference type="Proteomes" id="UP000219252">
    <property type="component" value="Unassembled WGS sequence"/>
</dbReference>
<dbReference type="GO" id="GO:0030313">
    <property type="term" value="C:cell envelope"/>
    <property type="evidence" value="ECO:0007669"/>
    <property type="project" value="UniProtKB-SubCell"/>
</dbReference>
<dbReference type="PANTHER" id="PTHR42852:SF6">
    <property type="entry name" value="THIOL:DISULFIDE INTERCHANGE PROTEIN DSBE"/>
    <property type="match status" value="1"/>
</dbReference>
<feature type="domain" description="Thioredoxin" evidence="7">
    <location>
        <begin position="38"/>
        <end position="177"/>
    </location>
</feature>
<keyword evidence="6" id="KW-1133">Transmembrane helix</keyword>
<dbReference type="InterPro" id="IPR013766">
    <property type="entry name" value="Thioredoxin_domain"/>
</dbReference>
<keyword evidence="5" id="KW-0676">Redox-active center</keyword>
<evidence type="ECO:0000256" key="5">
    <source>
        <dbReference type="ARBA" id="ARBA00023284"/>
    </source>
</evidence>
<organism evidence="8 9">
    <name type="scientific">Ureibacillus acetophenoni</name>
    <dbReference type="NCBI Taxonomy" id="614649"/>
    <lineage>
        <taxon>Bacteria</taxon>
        <taxon>Bacillati</taxon>
        <taxon>Bacillota</taxon>
        <taxon>Bacilli</taxon>
        <taxon>Bacillales</taxon>
        <taxon>Caryophanaceae</taxon>
        <taxon>Ureibacillus</taxon>
    </lineage>
</organism>
<evidence type="ECO:0000313" key="9">
    <source>
        <dbReference type="Proteomes" id="UP000219252"/>
    </source>
</evidence>
<reference evidence="9" key="1">
    <citation type="submission" date="2017-08" db="EMBL/GenBank/DDBJ databases">
        <authorList>
            <person name="Varghese N."/>
            <person name="Submissions S."/>
        </authorList>
    </citation>
    <scope>NUCLEOTIDE SEQUENCE [LARGE SCALE GENOMIC DNA]</scope>
    <source>
        <strain evidence="9">JC23</strain>
    </source>
</reference>
<dbReference type="AlphaFoldDB" id="A0A285UCT5"/>